<evidence type="ECO:0000256" key="1">
    <source>
        <dbReference type="SAM" id="MobiDB-lite"/>
    </source>
</evidence>
<evidence type="ECO:0000313" key="3">
    <source>
        <dbReference type="Proteomes" id="UP001378592"/>
    </source>
</evidence>
<comment type="caution">
    <text evidence="2">The sequence shown here is derived from an EMBL/GenBank/DDBJ whole genome shotgun (WGS) entry which is preliminary data.</text>
</comment>
<sequence>MRSFSISWGCATVQRNHEPPLPESTIHRQGAQWGEARPGVAAWSAAPEQSRRSSLAGDGGGLMSGEWRTYAVAEFLAISERTRAQPAALTRINSMRQLLVNRTRNL</sequence>
<proteinExistence type="predicted"/>
<reference evidence="2 3" key="1">
    <citation type="submission" date="2024-03" db="EMBL/GenBank/DDBJ databases">
        <title>The genome assembly and annotation of the cricket Gryllus longicercus Weissman &amp; Gray.</title>
        <authorList>
            <person name="Szrajer S."/>
            <person name="Gray D."/>
            <person name="Ylla G."/>
        </authorList>
    </citation>
    <scope>NUCLEOTIDE SEQUENCE [LARGE SCALE GENOMIC DNA]</scope>
    <source>
        <strain evidence="2">DAG 2021-001</strain>
        <tissue evidence="2">Whole body minus gut</tissue>
    </source>
</reference>
<dbReference type="EMBL" id="JAZDUA010001066">
    <property type="protein sequence ID" value="KAK7788493.1"/>
    <property type="molecule type" value="Genomic_DNA"/>
</dbReference>
<evidence type="ECO:0000313" key="2">
    <source>
        <dbReference type="EMBL" id="KAK7788493.1"/>
    </source>
</evidence>
<name>A0AAN9V2S4_9ORTH</name>
<protein>
    <submittedName>
        <fullName evidence="2">Uncharacterized protein</fullName>
    </submittedName>
</protein>
<organism evidence="2 3">
    <name type="scientific">Gryllus longicercus</name>
    <dbReference type="NCBI Taxonomy" id="2509291"/>
    <lineage>
        <taxon>Eukaryota</taxon>
        <taxon>Metazoa</taxon>
        <taxon>Ecdysozoa</taxon>
        <taxon>Arthropoda</taxon>
        <taxon>Hexapoda</taxon>
        <taxon>Insecta</taxon>
        <taxon>Pterygota</taxon>
        <taxon>Neoptera</taxon>
        <taxon>Polyneoptera</taxon>
        <taxon>Orthoptera</taxon>
        <taxon>Ensifera</taxon>
        <taxon>Gryllidea</taxon>
        <taxon>Grylloidea</taxon>
        <taxon>Gryllidae</taxon>
        <taxon>Gryllinae</taxon>
        <taxon>Gryllus</taxon>
    </lineage>
</organism>
<dbReference type="Proteomes" id="UP001378592">
    <property type="component" value="Unassembled WGS sequence"/>
</dbReference>
<dbReference type="AlphaFoldDB" id="A0AAN9V2S4"/>
<keyword evidence="3" id="KW-1185">Reference proteome</keyword>
<gene>
    <name evidence="2" type="ORF">R5R35_011935</name>
</gene>
<feature type="region of interest" description="Disordered" evidence="1">
    <location>
        <begin position="37"/>
        <end position="61"/>
    </location>
</feature>
<accession>A0AAN9V2S4</accession>